<comment type="caution">
    <text evidence="1">The sequence shown here is derived from an EMBL/GenBank/DDBJ whole genome shotgun (WGS) entry which is preliminary data.</text>
</comment>
<accession>A0A318J5M2</accession>
<sequence length="117" mass="13550">MKVHIVENGLVINMIEVESVERARYLFPNLICIVDSKATIGFVYDGEKLTEPKTSKEDQRKLLSDEIISIEREDGCNRKIRELLLKLSDANDFPYKKLKEIDNKIAKLRTRLQEIGD</sequence>
<dbReference type="Proteomes" id="UP000247792">
    <property type="component" value="Unassembled WGS sequence"/>
</dbReference>
<reference evidence="1 2" key="1">
    <citation type="submission" date="2018-05" db="EMBL/GenBank/DDBJ databases">
        <title>Genomic Encyclopedia of Type Strains, Phase IV (KMG-IV): sequencing the most valuable type-strain genomes for metagenomic binning, comparative biology and taxonomic classification.</title>
        <authorList>
            <person name="Goeker M."/>
        </authorList>
    </citation>
    <scope>NUCLEOTIDE SEQUENCE [LARGE SCALE GENOMIC DNA]</scope>
    <source>
        <strain evidence="1 2">DSM 19792</strain>
    </source>
</reference>
<name>A0A318J5M2_9BURK</name>
<evidence type="ECO:0000313" key="2">
    <source>
        <dbReference type="Proteomes" id="UP000247792"/>
    </source>
</evidence>
<dbReference type="RefSeq" id="WP_110256871.1">
    <property type="nucleotide sequence ID" value="NZ_QJKB01000007.1"/>
</dbReference>
<protein>
    <submittedName>
        <fullName evidence="1">Uncharacterized protein</fullName>
    </submittedName>
</protein>
<dbReference type="AlphaFoldDB" id="A0A318J5M2"/>
<gene>
    <name evidence="1" type="ORF">DFR42_107309</name>
</gene>
<dbReference type="EMBL" id="QJKB01000007">
    <property type="protein sequence ID" value="PXX41657.1"/>
    <property type="molecule type" value="Genomic_DNA"/>
</dbReference>
<keyword evidence="2" id="KW-1185">Reference proteome</keyword>
<organism evidence="1 2">
    <name type="scientific">Undibacterium pigrum</name>
    <dbReference type="NCBI Taxonomy" id="401470"/>
    <lineage>
        <taxon>Bacteria</taxon>
        <taxon>Pseudomonadati</taxon>
        <taxon>Pseudomonadota</taxon>
        <taxon>Betaproteobacteria</taxon>
        <taxon>Burkholderiales</taxon>
        <taxon>Oxalobacteraceae</taxon>
        <taxon>Undibacterium</taxon>
    </lineage>
</organism>
<proteinExistence type="predicted"/>
<evidence type="ECO:0000313" key="1">
    <source>
        <dbReference type="EMBL" id="PXX41657.1"/>
    </source>
</evidence>